<dbReference type="SUPFAM" id="SSF48403">
    <property type="entry name" value="Ankyrin repeat"/>
    <property type="match status" value="1"/>
</dbReference>
<proteinExistence type="predicted"/>
<name>A0A7M7HEV6_NASVI</name>
<dbReference type="OrthoDB" id="539213at2759"/>
<dbReference type="SMR" id="A0A7M7HEV6"/>
<dbReference type="PRINTS" id="PR01415">
    <property type="entry name" value="ANKYRIN"/>
</dbReference>
<keyword evidence="1" id="KW-0677">Repeat</keyword>
<dbReference type="PANTHER" id="PTHR24198">
    <property type="entry name" value="ANKYRIN REPEAT AND PROTEIN KINASE DOMAIN-CONTAINING PROTEIN"/>
    <property type="match status" value="1"/>
</dbReference>
<feature type="signal peptide" evidence="4">
    <location>
        <begin position="1"/>
        <end position="23"/>
    </location>
</feature>
<dbReference type="RefSeq" id="XP_008212116.2">
    <property type="nucleotide sequence ID" value="XM_008213894.2"/>
</dbReference>
<dbReference type="PANTHER" id="PTHR24198:SF165">
    <property type="entry name" value="ANKYRIN REPEAT-CONTAINING PROTEIN-RELATED"/>
    <property type="match status" value="1"/>
</dbReference>
<dbReference type="Pfam" id="PF12796">
    <property type="entry name" value="Ank_2"/>
    <property type="match status" value="1"/>
</dbReference>
<organism evidence="5 6">
    <name type="scientific">Nasonia vitripennis</name>
    <name type="common">Parasitic wasp</name>
    <dbReference type="NCBI Taxonomy" id="7425"/>
    <lineage>
        <taxon>Eukaryota</taxon>
        <taxon>Metazoa</taxon>
        <taxon>Ecdysozoa</taxon>
        <taxon>Arthropoda</taxon>
        <taxon>Hexapoda</taxon>
        <taxon>Insecta</taxon>
        <taxon>Pterygota</taxon>
        <taxon>Neoptera</taxon>
        <taxon>Endopterygota</taxon>
        <taxon>Hymenoptera</taxon>
        <taxon>Apocrita</taxon>
        <taxon>Proctotrupomorpha</taxon>
        <taxon>Chalcidoidea</taxon>
        <taxon>Pteromalidae</taxon>
        <taxon>Pteromalinae</taxon>
        <taxon>Nasonia</taxon>
    </lineage>
</organism>
<dbReference type="EnsemblMetazoa" id="XM_008213894">
    <property type="protein sequence ID" value="XP_008212116"/>
    <property type="gene ID" value="LOC103317120"/>
</dbReference>
<feature type="repeat" description="ANK" evidence="3">
    <location>
        <begin position="198"/>
        <end position="230"/>
    </location>
</feature>
<keyword evidence="4" id="KW-0732">Signal</keyword>
<dbReference type="Proteomes" id="UP000002358">
    <property type="component" value="Unassembled WGS sequence"/>
</dbReference>
<feature type="repeat" description="ANK" evidence="3">
    <location>
        <begin position="334"/>
        <end position="367"/>
    </location>
</feature>
<keyword evidence="6" id="KW-1185">Reference proteome</keyword>
<feature type="chain" id="PRO_5029884876" evidence="4">
    <location>
        <begin position="24"/>
        <end position="580"/>
    </location>
</feature>
<dbReference type="AlphaFoldDB" id="A0A7M7HEV6"/>
<dbReference type="PROSITE" id="PS50297">
    <property type="entry name" value="ANK_REP_REGION"/>
    <property type="match status" value="4"/>
</dbReference>
<dbReference type="Pfam" id="PF13637">
    <property type="entry name" value="Ank_4"/>
    <property type="match status" value="1"/>
</dbReference>
<dbReference type="KEGG" id="nvi:103317120"/>
<dbReference type="SMART" id="SM00248">
    <property type="entry name" value="ANK"/>
    <property type="match status" value="9"/>
</dbReference>
<evidence type="ECO:0000256" key="4">
    <source>
        <dbReference type="SAM" id="SignalP"/>
    </source>
</evidence>
<dbReference type="InterPro" id="IPR036770">
    <property type="entry name" value="Ankyrin_rpt-contain_sf"/>
</dbReference>
<reference evidence="5" key="1">
    <citation type="submission" date="2021-01" db="UniProtKB">
        <authorList>
            <consortium name="EnsemblMetazoa"/>
        </authorList>
    </citation>
    <scope>IDENTIFICATION</scope>
</reference>
<evidence type="ECO:0000313" key="5">
    <source>
        <dbReference type="EnsemblMetazoa" id="XP_008212116"/>
    </source>
</evidence>
<evidence type="ECO:0000256" key="3">
    <source>
        <dbReference type="PROSITE-ProRule" id="PRU00023"/>
    </source>
</evidence>
<keyword evidence="2 3" id="KW-0040">ANK repeat</keyword>
<evidence type="ECO:0000313" key="6">
    <source>
        <dbReference type="Proteomes" id="UP000002358"/>
    </source>
</evidence>
<dbReference type="InterPro" id="IPR002110">
    <property type="entry name" value="Ankyrin_rpt"/>
</dbReference>
<dbReference type="GO" id="GO:0005737">
    <property type="term" value="C:cytoplasm"/>
    <property type="evidence" value="ECO:0007669"/>
    <property type="project" value="TreeGrafter"/>
</dbReference>
<dbReference type="InParanoid" id="A0A7M7HEV6"/>
<dbReference type="PROSITE" id="PS50088">
    <property type="entry name" value="ANK_REPEAT"/>
    <property type="match status" value="4"/>
</dbReference>
<sequence>MTPKTAMRIAVLVLHACTTFIAAQHPDEEPSLEERRSDAQLQNRSLYKNASFSDGRQANCGDLEKARSELALIRHKHSAFTSAKVQELLCAAVRSGEDSLIRIVLEEGLDIIKQSPNHELLVCFLWIAVLCDLDNEVKVLLKTGANVNVLLRDHHMFFLEKELTILHALLRKDSSSSNEQLIELVKNYGANLQARDCDGQTALHYAAMTGRIREAKLFLKKGANSNAADNNGMTPLLAAAQSIKANELLPLLIMHGANVKARDVDGRNILHWLAYAPVEHAGLVRALIELGVSISERESVNQYQALHLAAANGKKQMVQILLEYGANPNTLAGDDVFPLYLAAARSDMSLALKTLLERGANIHLISITGETALHSDCKNVQVQDIAQLISSAANLLAEDQVGDTPFTLIRYKNVNPCSRLMMRRLALIKACSSCIKLKDESIMQEFPKMLSYYSECMQNIYKMVLTRLTASCTVFDLLTGDSWEIAQLMLDHKFQMSFRQFDLTEFSMYTEDVLEAFEWAEKCYHLILEQEDLISSEEECCDHPILLQEEMISSKRGYCAPYTQQKEIKYAKKSLLVKNV</sequence>
<evidence type="ECO:0000256" key="1">
    <source>
        <dbReference type="ARBA" id="ARBA00022737"/>
    </source>
</evidence>
<protein>
    <submittedName>
        <fullName evidence="5">Uncharacterized protein</fullName>
    </submittedName>
</protein>
<dbReference type="Gene3D" id="1.25.40.20">
    <property type="entry name" value="Ankyrin repeat-containing domain"/>
    <property type="match status" value="3"/>
</dbReference>
<feature type="repeat" description="ANK" evidence="3">
    <location>
        <begin position="231"/>
        <end position="264"/>
    </location>
</feature>
<evidence type="ECO:0000256" key="2">
    <source>
        <dbReference type="ARBA" id="ARBA00023043"/>
    </source>
</evidence>
<dbReference type="GeneID" id="103317120"/>
<feature type="repeat" description="ANK" evidence="3">
    <location>
        <begin position="301"/>
        <end position="333"/>
    </location>
</feature>
<accession>A0A7M7HEV6</accession>